<evidence type="ECO:0000256" key="1">
    <source>
        <dbReference type="ARBA" id="ARBA00004141"/>
    </source>
</evidence>
<feature type="transmembrane region" description="Helical" evidence="6">
    <location>
        <begin position="47"/>
        <end position="65"/>
    </location>
</feature>
<keyword evidence="5 6" id="KW-0472">Membrane</keyword>
<keyword evidence="3 6" id="KW-0812">Transmembrane</keyword>
<dbReference type="EMBL" id="BMLT01000019">
    <property type="protein sequence ID" value="GGO88723.1"/>
    <property type="molecule type" value="Genomic_DNA"/>
</dbReference>
<comment type="subcellular location">
    <subcellularLocation>
        <location evidence="6">Cell membrane</location>
        <topology evidence="6">Multi-pass membrane protein</topology>
    </subcellularLocation>
    <subcellularLocation>
        <location evidence="1">Membrane</location>
        <topology evidence="1">Multi-pass membrane protein</topology>
    </subcellularLocation>
</comment>
<proteinExistence type="inferred from homology"/>
<protein>
    <recommendedName>
        <fullName evidence="6">Probable membrane transporter protein</fullName>
    </recommendedName>
</protein>
<dbReference type="RefSeq" id="WP_188862878.1">
    <property type="nucleotide sequence ID" value="NZ_BMLT01000019.1"/>
</dbReference>
<accession>A0A917ZQX6</accession>
<gene>
    <name evidence="7" type="ORF">GCM10011348_44840</name>
</gene>
<keyword evidence="8" id="KW-1185">Reference proteome</keyword>
<evidence type="ECO:0000313" key="7">
    <source>
        <dbReference type="EMBL" id="GGO88723.1"/>
    </source>
</evidence>
<keyword evidence="4 6" id="KW-1133">Transmembrane helix</keyword>
<feature type="transmembrane region" description="Helical" evidence="6">
    <location>
        <begin position="21"/>
        <end position="41"/>
    </location>
</feature>
<evidence type="ECO:0000256" key="5">
    <source>
        <dbReference type="ARBA" id="ARBA00023136"/>
    </source>
</evidence>
<dbReference type="Pfam" id="PF01925">
    <property type="entry name" value="TauE"/>
    <property type="match status" value="1"/>
</dbReference>
<dbReference type="AlphaFoldDB" id="A0A917ZQX6"/>
<evidence type="ECO:0000256" key="4">
    <source>
        <dbReference type="ARBA" id="ARBA00022989"/>
    </source>
</evidence>
<comment type="similarity">
    <text evidence="2 6">Belongs to the 4-toluene sulfonate uptake permease (TSUP) (TC 2.A.102) family.</text>
</comment>
<dbReference type="Proteomes" id="UP000599578">
    <property type="component" value="Unassembled WGS sequence"/>
</dbReference>
<sequence>MADLLWWQYALIGLTFVWSGFVRSGLGFGGAVLSLPFLLLILDRPLVFLPIIGVHLLVFSSWIAWRGYRKVAGERSANGNNSGNIDWTYLRHSLKIMIVPKLIGVFGLLTLPSEIMTGVIFGIVIVYATGYVLNRPFRSSHPWVDNLFLMLGGYVSGTSLIGAPLIVAVYATHVAKHQLRDTLFVLWFILVVIKMTSFLIAGVDLQLIHHLWLLPCALVGHLVGERFHAYLVRSETPLFFRVLGAVLILISSIGILKAVGVF</sequence>
<comment type="caution">
    <text evidence="7">The sequence shown here is derived from an EMBL/GenBank/DDBJ whole genome shotgun (WGS) entry which is preliminary data.</text>
</comment>
<dbReference type="InterPro" id="IPR002781">
    <property type="entry name" value="TM_pro_TauE-like"/>
</dbReference>
<name>A0A917ZQX6_9GAMM</name>
<evidence type="ECO:0000313" key="8">
    <source>
        <dbReference type="Proteomes" id="UP000599578"/>
    </source>
</evidence>
<evidence type="ECO:0000256" key="3">
    <source>
        <dbReference type="ARBA" id="ARBA00022692"/>
    </source>
</evidence>
<evidence type="ECO:0000256" key="6">
    <source>
        <dbReference type="RuleBase" id="RU363041"/>
    </source>
</evidence>
<feature type="transmembrane region" description="Helical" evidence="6">
    <location>
        <begin position="183"/>
        <end position="201"/>
    </location>
</feature>
<feature type="transmembrane region" description="Helical" evidence="6">
    <location>
        <begin position="147"/>
        <end position="171"/>
    </location>
</feature>
<feature type="transmembrane region" description="Helical" evidence="6">
    <location>
        <begin position="239"/>
        <end position="259"/>
    </location>
</feature>
<organism evidence="7 8">
    <name type="scientific">Marinobacterium nitratireducens</name>
    <dbReference type="NCBI Taxonomy" id="518897"/>
    <lineage>
        <taxon>Bacteria</taxon>
        <taxon>Pseudomonadati</taxon>
        <taxon>Pseudomonadota</taxon>
        <taxon>Gammaproteobacteria</taxon>
        <taxon>Oceanospirillales</taxon>
        <taxon>Oceanospirillaceae</taxon>
        <taxon>Marinobacterium</taxon>
    </lineage>
</organism>
<dbReference type="GO" id="GO:0005886">
    <property type="term" value="C:plasma membrane"/>
    <property type="evidence" value="ECO:0007669"/>
    <property type="project" value="UniProtKB-SubCell"/>
</dbReference>
<reference evidence="7 8" key="1">
    <citation type="journal article" date="2014" name="Int. J. Syst. Evol. Microbiol.">
        <title>Complete genome sequence of Corynebacterium casei LMG S-19264T (=DSM 44701T), isolated from a smear-ripened cheese.</title>
        <authorList>
            <consortium name="US DOE Joint Genome Institute (JGI-PGF)"/>
            <person name="Walter F."/>
            <person name="Albersmeier A."/>
            <person name="Kalinowski J."/>
            <person name="Ruckert C."/>
        </authorList>
    </citation>
    <scope>NUCLEOTIDE SEQUENCE [LARGE SCALE GENOMIC DNA]</scope>
    <source>
        <strain evidence="7 8">CGMCC 1.7286</strain>
    </source>
</reference>
<feature type="transmembrane region" description="Helical" evidence="6">
    <location>
        <begin position="102"/>
        <end position="127"/>
    </location>
</feature>
<evidence type="ECO:0000256" key="2">
    <source>
        <dbReference type="ARBA" id="ARBA00009142"/>
    </source>
</evidence>
<keyword evidence="6" id="KW-1003">Cell membrane</keyword>